<dbReference type="PANTHER" id="PTHR30086">
    <property type="entry name" value="ARGININE EXPORTER PROTEIN ARGO"/>
    <property type="match status" value="1"/>
</dbReference>
<evidence type="ECO:0000256" key="3">
    <source>
        <dbReference type="ARBA" id="ARBA00022692"/>
    </source>
</evidence>
<evidence type="ECO:0000256" key="6">
    <source>
        <dbReference type="SAM" id="Phobius"/>
    </source>
</evidence>
<feature type="transmembrane region" description="Helical" evidence="6">
    <location>
        <begin position="41"/>
        <end position="60"/>
    </location>
</feature>
<accession>A0A511MWQ4</accession>
<feature type="transmembrane region" description="Helical" evidence="6">
    <location>
        <begin position="66"/>
        <end position="87"/>
    </location>
</feature>
<dbReference type="Proteomes" id="UP000321306">
    <property type="component" value="Unassembled WGS sequence"/>
</dbReference>
<dbReference type="PANTHER" id="PTHR30086:SF20">
    <property type="entry name" value="ARGININE EXPORTER PROTEIN ARGO-RELATED"/>
    <property type="match status" value="1"/>
</dbReference>
<dbReference type="RefSeq" id="WP_146882215.1">
    <property type="nucleotide sequence ID" value="NZ_BJXB01000002.1"/>
</dbReference>
<evidence type="ECO:0000256" key="4">
    <source>
        <dbReference type="ARBA" id="ARBA00022989"/>
    </source>
</evidence>
<evidence type="ECO:0000313" key="8">
    <source>
        <dbReference type="Proteomes" id="UP000321306"/>
    </source>
</evidence>
<keyword evidence="2" id="KW-1003">Cell membrane</keyword>
<keyword evidence="3 6" id="KW-0812">Transmembrane</keyword>
<dbReference type="Pfam" id="PF01810">
    <property type="entry name" value="LysE"/>
    <property type="match status" value="1"/>
</dbReference>
<gene>
    <name evidence="7" type="ORF">DC3_06250</name>
</gene>
<feature type="transmembrane region" description="Helical" evidence="6">
    <location>
        <begin position="145"/>
        <end position="170"/>
    </location>
</feature>
<organism evidence="7 8">
    <name type="scientific">Deinococcus cellulosilyticus (strain DSM 18568 / NBRC 106333 / KACC 11606 / 5516J-15)</name>
    <dbReference type="NCBI Taxonomy" id="1223518"/>
    <lineage>
        <taxon>Bacteria</taxon>
        <taxon>Thermotogati</taxon>
        <taxon>Deinococcota</taxon>
        <taxon>Deinococci</taxon>
        <taxon>Deinococcales</taxon>
        <taxon>Deinococcaceae</taxon>
        <taxon>Deinococcus</taxon>
    </lineage>
</organism>
<dbReference type="EMBL" id="BJXB01000002">
    <property type="protein sequence ID" value="GEM44990.1"/>
    <property type="molecule type" value="Genomic_DNA"/>
</dbReference>
<comment type="caution">
    <text evidence="7">The sequence shown here is derived from an EMBL/GenBank/DDBJ whole genome shotgun (WGS) entry which is preliminary data.</text>
</comment>
<feature type="transmembrane region" description="Helical" evidence="6">
    <location>
        <begin position="108"/>
        <end position="133"/>
    </location>
</feature>
<dbReference type="AlphaFoldDB" id="A0A511MWQ4"/>
<dbReference type="PIRSF" id="PIRSF006324">
    <property type="entry name" value="LeuE"/>
    <property type="match status" value="1"/>
</dbReference>
<feature type="transmembrane region" description="Helical" evidence="6">
    <location>
        <begin position="6"/>
        <end position="29"/>
    </location>
</feature>
<dbReference type="GO" id="GO:0015171">
    <property type="term" value="F:amino acid transmembrane transporter activity"/>
    <property type="evidence" value="ECO:0007669"/>
    <property type="project" value="TreeGrafter"/>
</dbReference>
<keyword evidence="8" id="KW-1185">Reference proteome</keyword>
<evidence type="ECO:0000256" key="1">
    <source>
        <dbReference type="ARBA" id="ARBA00004651"/>
    </source>
</evidence>
<proteinExistence type="predicted"/>
<keyword evidence="4 6" id="KW-1133">Transmembrane helix</keyword>
<keyword evidence="5 6" id="KW-0472">Membrane</keyword>
<evidence type="ECO:0000256" key="2">
    <source>
        <dbReference type="ARBA" id="ARBA00022475"/>
    </source>
</evidence>
<name>A0A511MWQ4_DEIC1</name>
<protein>
    <submittedName>
        <fullName evidence="7">RhtB family transporter</fullName>
    </submittedName>
</protein>
<dbReference type="InterPro" id="IPR001123">
    <property type="entry name" value="LeuE-type"/>
</dbReference>
<reference evidence="7 8" key="1">
    <citation type="submission" date="2019-07" db="EMBL/GenBank/DDBJ databases">
        <title>Whole genome shotgun sequence of Deinococcus cellulosilyticus NBRC 106333.</title>
        <authorList>
            <person name="Hosoyama A."/>
            <person name="Uohara A."/>
            <person name="Ohji S."/>
            <person name="Ichikawa N."/>
        </authorList>
    </citation>
    <scope>NUCLEOTIDE SEQUENCE [LARGE SCALE GENOMIC DNA]</scope>
    <source>
        <strain evidence="7 8">NBRC 106333</strain>
    </source>
</reference>
<evidence type="ECO:0000256" key="5">
    <source>
        <dbReference type="ARBA" id="ARBA00023136"/>
    </source>
</evidence>
<dbReference type="OrthoDB" id="9784202at2"/>
<comment type="subcellular location">
    <subcellularLocation>
        <location evidence="1">Cell membrane</location>
        <topology evidence="1">Multi-pass membrane protein</topology>
    </subcellularLocation>
</comment>
<sequence length="210" mass="22245">MIEPATLLIFIVSALALLAIPGPSVLYIVARSVQQGRQAGLVSALGVGVGSLVHIFAAAAGLSALLLSSALAFTVVKVLGAAYLVYLGIRTMLERANPQDDTQVPPQALAKVFTQGIIVNALNPKTALFFLAFLPQFVHPQAGPVLIQILLLGAVFVVLGVLSDSMYALLGGWLARRLRQNQTFMRRQKYLTGGVYLALGAVTVGIRESH</sequence>
<evidence type="ECO:0000313" key="7">
    <source>
        <dbReference type="EMBL" id="GEM44990.1"/>
    </source>
</evidence>
<dbReference type="GO" id="GO:0005886">
    <property type="term" value="C:plasma membrane"/>
    <property type="evidence" value="ECO:0007669"/>
    <property type="project" value="UniProtKB-SubCell"/>
</dbReference>
<feature type="transmembrane region" description="Helical" evidence="6">
    <location>
        <begin position="190"/>
        <end position="207"/>
    </location>
</feature>